<feature type="compositionally biased region" description="Polar residues" evidence="1">
    <location>
        <begin position="14"/>
        <end position="24"/>
    </location>
</feature>
<reference evidence="3 4" key="1">
    <citation type="submission" date="2020-08" db="EMBL/GenBank/DDBJ databases">
        <title>Genome public.</title>
        <authorList>
            <person name="Liu C."/>
            <person name="Sun Q."/>
        </authorList>
    </citation>
    <scope>NUCLEOTIDE SEQUENCE [LARGE SCALE GENOMIC DNA]</scope>
    <source>
        <strain evidence="3 4">NSJ-66</strain>
    </source>
</reference>
<dbReference type="PROSITE" id="PS51782">
    <property type="entry name" value="LYSM"/>
    <property type="match status" value="1"/>
</dbReference>
<dbReference type="CDD" id="cd00118">
    <property type="entry name" value="LysM"/>
    <property type="match status" value="1"/>
</dbReference>
<dbReference type="Pfam" id="PF01476">
    <property type="entry name" value="LysM"/>
    <property type="match status" value="1"/>
</dbReference>
<accession>A0ABR7HCT8</accession>
<dbReference type="InterPro" id="IPR036779">
    <property type="entry name" value="LysM_dom_sf"/>
</dbReference>
<dbReference type="Gene3D" id="3.10.350.10">
    <property type="entry name" value="LysM domain"/>
    <property type="match status" value="1"/>
</dbReference>
<sequence>MELKEIRIAASPYSEGSGNNGTQQVEEAPVPAAETPPARTHTVKSGDTLSKIAKSYYGNASLFPKIFDANRDKLSDADQIRTGQVLVIP</sequence>
<dbReference type="InterPro" id="IPR052196">
    <property type="entry name" value="Bact_Kbp"/>
</dbReference>
<dbReference type="Proteomes" id="UP000634672">
    <property type="component" value="Unassembled WGS sequence"/>
</dbReference>
<evidence type="ECO:0000313" key="3">
    <source>
        <dbReference type="EMBL" id="MBC5711004.1"/>
    </source>
</evidence>
<dbReference type="SMART" id="SM00257">
    <property type="entry name" value="LysM"/>
    <property type="match status" value="1"/>
</dbReference>
<evidence type="ECO:0000256" key="1">
    <source>
        <dbReference type="SAM" id="MobiDB-lite"/>
    </source>
</evidence>
<evidence type="ECO:0000259" key="2">
    <source>
        <dbReference type="PROSITE" id="PS51782"/>
    </source>
</evidence>
<feature type="domain" description="LysM" evidence="2">
    <location>
        <begin position="39"/>
        <end position="88"/>
    </location>
</feature>
<comment type="caution">
    <text evidence="3">The sequence shown here is derived from an EMBL/GenBank/DDBJ whole genome shotgun (WGS) entry which is preliminary data.</text>
</comment>
<dbReference type="EMBL" id="JACOPB010000014">
    <property type="protein sequence ID" value="MBC5711004.1"/>
    <property type="molecule type" value="Genomic_DNA"/>
</dbReference>
<name>A0ABR7HCT8_9FIRM</name>
<evidence type="ECO:0000313" key="4">
    <source>
        <dbReference type="Proteomes" id="UP000634672"/>
    </source>
</evidence>
<proteinExistence type="predicted"/>
<feature type="compositionally biased region" description="Low complexity" evidence="1">
    <location>
        <begin position="25"/>
        <end position="38"/>
    </location>
</feature>
<dbReference type="PANTHER" id="PTHR34700">
    <property type="entry name" value="POTASSIUM BINDING PROTEIN KBP"/>
    <property type="match status" value="1"/>
</dbReference>
<dbReference type="PANTHER" id="PTHR34700:SF8">
    <property type="entry name" value="POTASSIUM BINDING PROTEIN KBP"/>
    <property type="match status" value="1"/>
</dbReference>
<protein>
    <submittedName>
        <fullName evidence="3">LysM peptidoglycan-binding domain-containing protein</fullName>
    </submittedName>
</protein>
<feature type="region of interest" description="Disordered" evidence="1">
    <location>
        <begin position="1"/>
        <end position="45"/>
    </location>
</feature>
<keyword evidence="4" id="KW-1185">Reference proteome</keyword>
<organism evidence="3 4">
    <name type="scientific">Hungatella hominis</name>
    <dbReference type="NCBI Taxonomy" id="2763050"/>
    <lineage>
        <taxon>Bacteria</taxon>
        <taxon>Bacillati</taxon>
        <taxon>Bacillota</taxon>
        <taxon>Clostridia</taxon>
        <taxon>Lachnospirales</taxon>
        <taxon>Lachnospiraceae</taxon>
        <taxon>Hungatella</taxon>
    </lineage>
</organism>
<dbReference type="InterPro" id="IPR018392">
    <property type="entry name" value="LysM"/>
</dbReference>
<gene>
    <name evidence="3" type="ORF">H8S75_23995</name>
</gene>
<dbReference type="SUPFAM" id="SSF54106">
    <property type="entry name" value="LysM domain"/>
    <property type="match status" value="1"/>
</dbReference>